<feature type="compositionally biased region" description="Polar residues" evidence="1">
    <location>
        <begin position="42"/>
        <end position="56"/>
    </location>
</feature>
<organism evidence="2 3">
    <name type="scientific">Phaseolus angularis</name>
    <name type="common">Azuki bean</name>
    <name type="synonym">Vigna angularis</name>
    <dbReference type="NCBI Taxonomy" id="3914"/>
    <lineage>
        <taxon>Eukaryota</taxon>
        <taxon>Viridiplantae</taxon>
        <taxon>Streptophyta</taxon>
        <taxon>Embryophyta</taxon>
        <taxon>Tracheophyta</taxon>
        <taxon>Spermatophyta</taxon>
        <taxon>Magnoliopsida</taxon>
        <taxon>eudicotyledons</taxon>
        <taxon>Gunneridae</taxon>
        <taxon>Pentapetalae</taxon>
        <taxon>rosids</taxon>
        <taxon>fabids</taxon>
        <taxon>Fabales</taxon>
        <taxon>Fabaceae</taxon>
        <taxon>Papilionoideae</taxon>
        <taxon>50 kb inversion clade</taxon>
        <taxon>NPAAA clade</taxon>
        <taxon>indigoferoid/millettioid clade</taxon>
        <taxon>Phaseoleae</taxon>
        <taxon>Vigna</taxon>
    </lineage>
</organism>
<dbReference type="Proteomes" id="UP000053144">
    <property type="component" value="Chromosome 2"/>
</dbReference>
<evidence type="ECO:0000313" key="2">
    <source>
        <dbReference type="EMBL" id="KOM35119.1"/>
    </source>
</evidence>
<dbReference type="Gramene" id="KOM35119">
    <property type="protein sequence ID" value="KOM35119"/>
    <property type="gene ID" value="LR48_Vigan02g126900"/>
</dbReference>
<protein>
    <submittedName>
        <fullName evidence="2">Uncharacterized protein</fullName>
    </submittedName>
</protein>
<feature type="region of interest" description="Disordered" evidence="1">
    <location>
        <begin position="32"/>
        <end position="72"/>
    </location>
</feature>
<proteinExistence type="predicted"/>
<gene>
    <name evidence="2" type="ORF">LR48_Vigan02g126900</name>
</gene>
<evidence type="ECO:0000313" key="3">
    <source>
        <dbReference type="Proteomes" id="UP000053144"/>
    </source>
</evidence>
<sequence length="183" mass="21470">MREPRQRPTPLKLSLSAPLALRIKWAVVPDHHQSHSDKIRQANPQQRATPSGNSHSAPAHTANYPDKPEQCPTTTEMVMETTLRAWTEWEKREENESTSHMQLQRMHVLVQGQKRACMKGLIGLESETDRMVSKLSMRWMFRRHLNKNPVVQCKEIEERRMRGCRDMAEKRRAKLLEREWKVG</sequence>
<accession>A0A0L9TY55</accession>
<reference evidence="3" key="1">
    <citation type="journal article" date="2015" name="Proc. Natl. Acad. Sci. U.S.A.">
        <title>Genome sequencing of adzuki bean (Vigna angularis) provides insight into high starch and low fat accumulation and domestication.</title>
        <authorList>
            <person name="Yang K."/>
            <person name="Tian Z."/>
            <person name="Chen C."/>
            <person name="Luo L."/>
            <person name="Zhao B."/>
            <person name="Wang Z."/>
            <person name="Yu L."/>
            <person name="Li Y."/>
            <person name="Sun Y."/>
            <person name="Li W."/>
            <person name="Chen Y."/>
            <person name="Li Y."/>
            <person name="Zhang Y."/>
            <person name="Ai D."/>
            <person name="Zhao J."/>
            <person name="Shang C."/>
            <person name="Ma Y."/>
            <person name="Wu B."/>
            <person name="Wang M."/>
            <person name="Gao L."/>
            <person name="Sun D."/>
            <person name="Zhang P."/>
            <person name="Guo F."/>
            <person name="Wang W."/>
            <person name="Li Y."/>
            <person name="Wang J."/>
            <person name="Varshney R.K."/>
            <person name="Wang J."/>
            <person name="Ling H.Q."/>
            <person name="Wan P."/>
        </authorList>
    </citation>
    <scope>NUCLEOTIDE SEQUENCE</scope>
    <source>
        <strain evidence="3">cv. Jingnong 6</strain>
    </source>
</reference>
<name>A0A0L9TY55_PHAAN</name>
<evidence type="ECO:0000256" key="1">
    <source>
        <dbReference type="SAM" id="MobiDB-lite"/>
    </source>
</evidence>
<dbReference type="EMBL" id="CM003372">
    <property type="protein sequence ID" value="KOM35119.1"/>
    <property type="molecule type" value="Genomic_DNA"/>
</dbReference>
<dbReference type="AlphaFoldDB" id="A0A0L9TY55"/>